<dbReference type="RefSeq" id="XP_056049810.1">
    <property type="nucleotide sequence ID" value="XM_056192700.1"/>
</dbReference>
<dbReference type="Pfam" id="PF04516">
    <property type="entry name" value="CP2"/>
    <property type="match status" value="1"/>
</dbReference>
<protein>
    <recommendedName>
        <fullName evidence="1">Grh/CP2 DB domain-containing protein</fullName>
    </recommendedName>
</protein>
<dbReference type="AlphaFoldDB" id="A0A9W8Q5N2"/>
<evidence type="ECO:0000259" key="1">
    <source>
        <dbReference type="PROSITE" id="PS51968"/>
    </source>
</evidence>
<dbReference type="InterPro" id="IPR007604">
    <property type="entry name" value="CP2"/>
</dbReference>
<name>A0A9W8Q5N2_AKAMU</name>
<keyword evidence="3" id="KW-1185">Reference proteome</keyword>
<dbReference type="EMBL" id="JAJHUN010000010">
    <property type="protein sequence ID" value="KAJ4146869.1"/>
    <property type="molecule type" value="Genomic_DNA"/>
</dbReference>
<dbReference type="KEGG" id="amus:LMH87_001428"/>
<organism evidence="2 3">
    <name type="scientific">Akanthomyces muscarius</name>
    <name type="common">Entomopathogenic fungus</name>
    <name type="synonym">Lecanicillium muscarium</name>
    <dbReference type="NCBI Taxonomy" id="2231603"/>
    <lineage>
        <taxon>Eukaryota</taxon>
        <taxon>Fungi</taxon>
        <taxon>Dikarya</taxon>
        <taxon>Ascomycota</taxon>
        <taxon>Pezizomycotina</taxon>
        <taxon>Sordariomycetes</taxon>
        <taxon>Hypocreomycetidae</taxon>
        <taxon>Hypocreales</taxon>
        <taxon>Cordycipitaceae</taxon>
        <taxon>Akanthomyces</taxon>
    </lineage>
</organism>
<sequence length="284" mass="31075">MFSQRTNSQKADDELLAKFRQQFPQIGATTEGGSAGISQTAGFPDMVTTASAPLRYAASFIMPPPALHTNDHSIWPELHEQKPAPRANNDPWRFSPSLLDPNSFANDLYAPTMAMLHCVTTPLGAPHSLEAMQSGAGMDPSAIHTVPSQHMPHFQPYLQVLGQTLAPSSFVHQDTGYETMKQDPSPMGFEEPDARLVGLLCKSPQMANAASMSLPLPPSAERFRFHSTLNAPTAMVKEADEIPITYLNKGQTYPLSIADTQGARPVQPGTRYRTLIRVSFEDEE</sequence>
<reference evidence="2" key="1">
    <citation type="journal article" date="2023" name="Access Microbiol">
        <title>De-novo genome assembly for Akanthomyces muscarius, a biocontrol agent of insect agricultural pests.</title>
        <authorList>
            <person name="Erdos Z."/>
            <person name="Studholme D.J."/>
            <person name="Raymond B."/>
            <person name="Sharma M."/>
        </authorList>
    </citation>
    <scope>NUCLEOTIDE SEQUENCE</scope>
    <source>
        <strain evidence="2">Ve6</strain>
    </source>
</reference>
<dbReference type="GeneID" id="80888587"/>
<proteinExistence type="predicted"/>
<gene>
    <name evidence="2" type="ORF">LMH87_001428</name>
</gene>
<comment type="caution">
    <text evidence="2">The sequence shown here is derived from an EMBL/GenBank/DDBJ whole genome shotgun (WGS) entry which is preliminary data.</text>
</comment>
<feature type="domain" description="Grh/CP2 DB" evidence="1">
    <location>
        <begin position="221"/>
        <end position="284"/>
    </location>
</feature>
<dbReference type="PROSITE" id="PS51968">
    <property type="entry name" value="GRH_CP2_DB"/>
    <property type="match status" value="1"/>
</dbReference>
<accession>A0A9W8Q5N2</accession>
<dbReference type="Proteomes" id="UP001144673">
    <property type="component" value="Chromosome 3"/>
</dbReference>
<evidence type="ECO:0000313" key="3">
    <source>
        <dbReference type="Proteomes" id="UP001144673"/>
    </source>
</evidence>
<evidence type="ECO:0000313" key="2">
    <source>
        <dbReference type="EMBL" id="KAJ4146869.1"/>
    </source>
</evidence>